<evidence type="ECO:0000313" key="2">
    <source>
        <dbReference type="Proteomes" id="UP000306007"/>
    </source>
</evidence>
<dbReference type="EMBL" id="CP040846">
    <property type="protein sequence ID" value="QDA32009.1"/>
    <property type="molecule type" value="Genomic_DNA"/>
</dbReference>
<protein>
    <submittedName>
        <fullName evidence="1">Uncharacterized protein</fullName>
    </submittedName>
</protein>
<sequence>MNPRTRRELAQKLEMARDEIEEGFRYGVPHLVGEIRDARDSNDGSPSLTLSVVVFENARHSFVIREDGSTFFMYPAENSNHRRLFFNIWRFLEGKGHSESHFEPGMHIRGILRSAIQRAGFEVLWMNVRPAGRGEYIDVWATKDGARYSMLFEKISSGEYVLLEIEKV</sequence>
<dbReference type="RefSeq" id="WP_139681333.1">
    <property type="nucleotide sequence ID" value="NZ_CP040846.1"/>
</dbReference>
<dbReference type="Proteomes" id="UP000306007">
    <property type="component" value="Chromosome"/>
</dbReference>
<keyword evidence="2" id="KW-1185">Reference proteome</keyword>
<organism evidence="1 2">
    <name type="scientific">Thermococcus indicus</name>
    <dbReference type="NCBI Taxonomy" id="2586643"/>
    <lineage>
        <taxon>Archaea</taxon>
        <taxon>Methanobacteriati</taxon>
        <taxon>Methanobacteriota</taxon>
        <taxon>Thermococci</taxon>
        <taxon>Thermococcales</taxon>
        <taxon>Thermococcaceae</taxon>
        <taxon>Thermococcus</taxon>
    </lineage>
</organism>
<dbReference type="AlphaFoldDB" id="A0A4Y5SP34"/>
<reference evidence="1 2" key="1">
    <citation type="submission" date="2019-06" db="EMBL/GenBank/DDBJ databases">
        <title>Thermococcus indicus sp. nov., a Fe(III)-reducing hyperthermophilic archaeon isolated from the Onnuri vent field of the Central Indian Ocean ridge.</title>
        <authorList>
            <person name="Lim J.K."/>
            <person name="Kim Y.J."/>
            <person name="Kwon K.K."/>
        </authorList>
    </citation>
    <scope>NUCLEOTIDE SEQUENCE [LARGE SCALE GENOMIC DNA]</scope>
    <source>
        <strain evidence="1 2">IOH1</strain>
    </source>
</reference>
<evidence type="ECO:0000313" key="1">
    <source>
        <dbReference type="EMBL" id="QDA32009.1"/>
    </source>
</evidence>
<dbReference type="OrthoDB" id="91903at2157"/>
<proteinExistence type="predicted"/>
<dbReference type="KEGG" id="tic:FH039_10895"/>
<gene>
    <name evidence="1" type="ORF">FH039_10895</name>
</gene>
<dbReference type="GeneID" id="40475697"/>
<accession>A0A4Y5SP34</accession>
<name>A0A4Y5SP34_9EURY</name>